<evidence type="ECO:0000259" key="1">
    <source>
        <dbReference type="Pfam" id="PF20236"/>
    </source>
</evidence>
<reference evidence="2 3" key="1">
    <citation type="journal article" date="2020" name="ISME J.">
        <title>Uncovering the hidden diversity of litter-decomposition mechanisms in mushroom-forming fungi.</title>
        <authorList>
            <person name="Floudas D."/>
            <person name="Bentzer J."/>
            <person name="Ahren D."/>
            <person name="Johansson T."/>
            <person name="Persson P."/>
            <person name="Tunlid A."/>
        </authorList>
    </citation>
    <scope>NUCLEOTIDE SEQUENCE [LARGE SCALE GENOMIC DNA]</scope>
    <source>
        <strain evidence="2 3">CBS 406.79</strain>
    </source>
</reference>
<dbReference type="EMBL" id="JAACJN010000165">
    <property type="protein sequence ID" value="KAF5365542.1"/>
    <property type="molecule type" value="Genomic_DNA"/>
</dbReference>
<gene>
    <name evidence="2" type="ORF">D9757_010914</name>
</gene>
<evidence type="ECO:0000313" key="2">
    <source>
        <dbReference type="EMBL" id="KAF5365542.1"/>
    </source>
</evidence>
<proteinExistence type="predicted"/>
<name>A0A8H5LQ63_9AGAR</name>
<sequence length="240" mass="27538">MDLYFLENNAYNTLLVQSNGVPIYHIKTPPHSGDADHPHTVITKFVASDENGLGKDESEDREMAHIEVRRWHSGLVEVWAQSFLPSKAHLLSSSEAFTASNGKRYQWRRGEGEEIKLTRFEDRQCSVAHYESQLPATSTSATLKIKLEGLLILDELVAIFIYLQQKRNKREVLEHEKVMLEIDPYLANTDSSRPGSPRSPHLLWDRAVRLDQFARCVLYVRYAPTIHHLPRNDSDCAPLY</sequence>
<dbReference type="AlphaFoldDB" id="A0A8H5LQ63"/>
<organism evidence="2 3">
    <name type="scientific">Collybiopsis confluens</name>
    <dbReference type="NCBI Taxonomy" id="2823264"/>
    <lineage>
        <taxon>Eukaryota</taxon>
        <taxon>Fungi</taxon>
        <taxon>Dikarya</taxon>
        <taxon>Basidiomycota</taxon>
        <taxon>Agaricomycotina</taxon>
        <taxon>Agaricomycetes</taxon>
        <taxon>Agaricomycetidae</taxon>
        <taxon>Agaricales</taxon>
        <taxon>Marasmiineae</taxon>
        <taxon>Omphalotaceae</taxon>
        <taxon>Collybiopsis</taxon>
    </lineage>
</organism>
<dbReference type="Pfam" id="PF20236">
    <property type="entry name" value="DUF6593"/>
    <property type="match status" value="1"/>
</dbReference>
<feature type="domain" description="DUF6593" evidence="1">
    <location>
        <begin position="8"/>
        <end position="168"/>
    </location>
</feature>
<keyword evidence="3" id="KW-1185">Reference proteome</keyword>
<comment type="caution">
    <text evidence="2">The sequence shown here is derived from an EMBL/GenBank/DDBJ whole genome shotgun (WGS) entry which is preliminary data.</text>
</comment>
<evidence type="ECO:0000313" key="3">
    <source>
        <dbReference type="Proteomes" id="UP000518752"/>
    </source>
</evidence>
<dbReference type="Proteomes" id="UP000518752">
    <property type="component" value="Unassembled WGS sequence"/>
</dbReference>
<dbReference type="OrthoDB" id="3021178at2759"/>
<accession>A0A8H5LQ63</accession>
<protein>
    <recommendedName>
        <fullName evidence="1">DUF6593 domain-containing protein</fullName>
    </recommendedName>
</protein>
<dbReference type="InterPro" id="IPR046528">
    <property type="entry name" value="DUF6593"/>
</dbReference>